<gene>
    <name evidence="8" type="ORF">RS694_19150</name>
</gene>
<protein>
    <recommendedName>
        <fullName evidence="7">Guanylate cyclase domain-containing protein</fullName>
    </recommendedName>
</protein>
<evidence type="ECO:0000256" key="4">
    <source>
        <dbReference type="ARBA" id="ARBA00022989"/>
    </source>
</evidence>
<dbReference type="PANTHER" id="PTHR43081">
    <property type="entry name" value="ADENYLATE CYCLASE, TERMINAL-DIFFERENTIATION SPECIFIC-RELATED"/>
    <property type="match status" value="1"/>
</dbReference>
<dbReference type="InterPro" id="IPR029787">
    <property type="entry name" value="Nucleotide_cyclase"/>
</dbReference>
<comment type="subcellular location">
    <subcellularLocation>
        <location evidence="1">Cell membrane</location>
        <topology evidence="1">Multi-pass membrane protein</topology>
    </subcellularLocation>
</comment>
<dbReference type="KEGG" id="rsb:RS694_19150"/>
<dbReference type="SMART" id="SM00044">
    <property type="entry name" value="CYCc"/>
    <property type="match status" value="1"/>
</dbReference>
<dbReference type="Gene3D" id="3.30.70.1230">
    <property type="entry name" value="Nucleotide cyclase"/>
    <property type="match status" value="1"/>
</dbReference>
<dbReference type="Pfam" id="PF00211">
    <property type="entry name" value="Guanylate_cyc"/>
    <property type="match status" value="1"/>
</dbReference>
<proteinExistence type="predicted"/>
<reference evidence="8 9" key="1">
    <citation type="submission" date="2017-01" db="EMBL/GenBank/DDBJ databases">
        <authorList>
            <person name="Mah S.A."/>
            <person name="Swanson W.J."/>
            <person name="Moy G.W."/>
            <person name="Vacquier V.D."/>
        </authorList>
    </citation>
    <scope>NUCLEOTIDE SEQUENCE [LARGE SCALE GENOMIC DNA]</scope>
    <source>
        <strain evidence="8 9">DSM 22694</strain>
    </source>
</reference>
<dbReference type="Gene3D" id="3.30.450.20">
    <property type="entry name" value="PAS domain"/>
    <property type="match status" value="1"/>
</dbReference>
<keyword evidence="4 6" id="KW-1133">Transmembrane helix</keyword>
<dbReference type="CDD" id="cd12913">
    <property type="entry name" value="PDC1_MCP_like"/>
    <property type="match status" value="1"/>
</dbReference>
<dbReference type="eggNOG" id="COG2114">
    <property type="taxonomic scope" value="Bacteria"/>
</dbReference>
<evidence type="ECO:0000259" key="7">
    <source>
        <dbReference type="PROSITE" id="PS50125"/>
    </source>
</evidence>
<evidence type="ECO:0000256" key="3">
    <source>
        <dbReference type="ARBA" id="ARBA00022692"/>
    </source>
</evidence>
<dbReference type="AlphaFoldDB" id="A0A1P8KEN2"/>
<feature type="transmembrane region" description="Helical" evidence="6">
    <location>
        <begin position="21"/>
        <end position="41"/>
    </location>
</feature>
<keyword evidence="2" id="KW-1003">Cell membrane</keyword>
<accession>A0A1P8KEN2</accession>
<dbReference type="SUPFAM" id="SSF103190">
    <property type="entry name" value="Sensory domain-like"/>
    <property type="match status" value="1"/>
</dbReference>
<evidence type="ECO:0000256" key="1">
    <source>
        <dbReference type="ARBA" id="ARBA00004651"/>
    </source>
</evidence>
<dbReference type="Pfam" id="PF02743">
    <property type="entry name" value="dCache_1"/>
    <property type="match status" value="1"/>
</dbReference>
<name>A0A1P8KEN2_9BURK</name>
<evidence type="ECO:0000313" key="9">
    <source>
        <dbReference type="Proteomes" id="UP000186110"/>
    </source>
</evidence>
<dbReference type="GO" id="GO:0006171">
    <property type="term" value="P:cAMP biosynthetic process"/>
    <property type="evidence" value="ECO:0007669"/>
    <property type="project" value="TreeGrafter"/>
</dbReference>
<sequence length="710" mass="77710">MKVLSMAFNGSRLGIRLRPSIVALFLVLAIPLFATTVWIGYVTNDRIARDTADALVEKARFETFNSTIELLEPIKTMVKIAARLGDLQPEFFREDASAAYLMEMLSNNAHIDSAYVAMADGSFRMNLKVRPGARILNEEVPTPARSAQRWLDRKGTADPQDHYFFFDGEGKPAGTRSAAAVYDPRVRPWFKESLAAGNRLSISDPYIFATTGMAGITVSMPFYAQGQPAGVVAVDITLDHLSVFLKSRPVSPGSISLIIDENDRIVAHPDPAESVRREDGKLIQNNLSRLSSDLPGFAMASRPAQGSERFTFIHSKNGLEYVAMLSALPDSLGKSWRVMIVTPLADFSAVWTENNKKLLAFGALAIVIEVLLISLLSKLISRPIEQLESRIMDVQNFTTKPTLAIRSSIPEIQSLIRAVHALETTIGAFASFVPKGLVRKLMNSPQQLELGGHSRFLTIFFSDLESFSSLAESSPAQELLQRVSAYLEAVTLAVNEEQGTIDKFIGDGVMAFWGAPELLDDHAYRSCVASLKVLQRMEVLNAQWVQQGLAPLGIRIGIHSDSVLVGNIGSSERMSYTVMGDGVNLASRLEGVNKDFGTRICVSHSVFKEAGERLWLRPICEVNVKGRRAGMEIYELVGIKGADPSLEASEATVRLCEMTRVAYEAFRNSNMQDALRLYQAVLDAFPQDPVAAAMLARCAQGSGPASSTPA</sequence>
<dbReference type="PANTHER" id="PTHR43081:SF1">
    <property type="entry name" value="ADENYLATE CYCLASE, TERMINAL-DIFFERENTIATION SPECIFIC"/>
    <property type="match status" value="1"/>
</dbReference>
<dbReference type="PROSITE" id="PS50125">
    <property type="entry name" value="GUANYLATE_CYCLASE_2"/>
    <property type="match status" value="1"/>
</dbReference>
<dbReference type="GO" id="GO:0005886">
    <property type="term" value="C:plasma membrane"/>
    <property type="evidence" value="ECO:0007669"/>
    <property type="project" value="UniProtKB-SubCell"/>
</dbReference>
<keyword evidence="5 6" id="KW-0472">Membrane</keyword>
<dbReference type="CDD" id="cd07302">
    <property type="entry name" value="CHD"/>
    <property type="match status" value="1"/>
</dbReference>
<dbReference type="SUPFAM" id="SSF55073">
    <property type="entry name" value="Nucleotide cyclase"/>
    <property type="match status" value="1"/>
</dbReference>
<dbReference type="CDD" id="cd18774">
    <property type="entry name" value="PDC2_HK_sensor"/>
    <property type="match status" value="1"/>
</dbReference>
<dbReference type="InterPro" id="IPR033479">
    <property type="entry name" value="dCache_1"/>
</dbReference>
<dbReference type="Proteomes" id="UP000186110">
    <property type="component" value="Chromosome"/>
</dbReference>
<dbReference type="InterPro" id="IPR001054">
    <property type="entry name" value="A/G_cyclase"/>
</dbReference>
<keyword evidence="3 6" id="KW-0812">Transmembrane</keyword>
<evidence type="ECO:0000256" key="2">
    <source>
        <dbReference type="ARBA" id="ARBA00022475"/>
    </source>
</evidence>
<dbReference type="EMBL" id="CP019239">
    <property type="protein sequence ID" value="APW44426.1"/>
    <property type="molecule type" value="Genomic_DNA"/>
</dbReference>
<dbReference type="InterPro" id="IPR050697">
    <property type="entry name" value="Adenylyl/Guanylyl_Cyclase_3/4"/>
</dbReference>
<evidence type="ECO:0000256" key="6">
    <source>
        <dbReference type="SAM" id="Phobius"/>
    </source>
</evidence>
<feature type="domain" description="Guanylate cyclase" evidence="7">
    <location>
        <begin position="458"/>
        <end position="590"/>
    </location>
</feature>
<dbReference type="STRING" id="1484693.RS694_19150"/>
<dbReference type="GO" id="GO:0004016">
    <property type="term" value="F:adenylate cyclase activity"/>
    <property type="evidence" value="ECO:0007669"/>
    <property type="project" value="UniProtKB-ARBA"/>
</dbReference>
<feature type="transmembrane region" description="Helical" evidence="6">
    <location>
        <begin position="358"/>
        <end position="380"/>
    </location>
</feature>
<evidence type="ECO:0000313" key="8">
    <source>
        <dbReference type="EMBL" id="APW44426.1"/>
    </source>
</evidence>
<dbReference type="GO" id="GO:0035556">
    <property type="term" value="P:intracellular signal transduction"/>
    <property type="evidence" value="ECO:0007669"/>
    <property type="project" value="InterPro"/>
</dbReference>
<evidence type="ECO:0000256" key="5">
    <source>
        <dbReference type="ARBA" id="ARBA00023136"/>
    </source>
</evidence>
<dbReference type="RefSeq" id="WP_029706686.1">
    <property type="nucleotide sequence ID" value="NZ_CP019239.1"/>
</dbReference>
<dbReference type="InterPro" id="IPR029151">
    <property type="entry name" value="Sensor-like_sf"/>
</dbReference>
<organism evidence="8 9">
    <name type="scientific">Rhodoferax saidenbachensis</name>
    <dbReference type="NCBI Taxonomy" id="1484693"/>
    <lineage>
        <taxon>Bacteria</taxon>
        <taxon>Pseudomonadati</taxon>
        <taxon>Pseudomonadota</taxon>
        <taxon>Betaproteobacteria</taxon>
        <taxon>Burkholderiales</taxon>
        <taxon>Comamonadaceae</taxon>
        <taxon>Rhodoferax</taxon>
    </lineage>
</organism>
<keyword evidence="9" id="KW-1185">Reference proteome</keyword>